<gene>
    <name evidence="2" type="ORF">SSYM_0194</name>
</gene>
<keyword evidence="3" id="KW-1185">Reference proteome</keyword>
<evidence type="ECO:0000313" key="3">
    <source>
        <dbReference type="Proteomes" id="UP000013568"/>
    </source>
</evidence>
<feature type="transmembrane region" description="Helical" evidence="1">
    <location>
        <begin position="24"/>
        <end position="44"/>
    </location>
</feature>
<evidence type="ECO:0000256" key="1">
    <source>
        <dbReference type="SAM" id="Phobius"/>
    </source>
</evidence>
<dbReference type="HOGENOM" id="CLU_2685800_0_0_6"/>
<reference evidence="3" key="1">
    <citation type="journal article" date="2011" name="Genome Biol. Evol.">
        <title>Massive genomic decay in Serratia symbiotica, a recently evolved symbiont of aphids.</title>
        <authorList>
            <person name="Burke G.R."/>
            <person name="Moran N.A."/>
        </authorList>
    </citation>
    <scope>NUCLEOTIDE SEQUENCE [LARGE SCALE GENOMIC DNA]</scope>
    <source>
        <strain evidence="3">Tucson</strain>
    </source>
</reference>
<keyword evidence="1" id="KW-1133">Transmembrane helix</keyword>
<evidence type="ECO:0000313" key="2">
    <source>
        <dbReference type="EMBL" id="EFW11146.1"/>
    </source>
</evidence>
<keyword evidence="1" id="KW-0472">Membrane</keyword>
<dbReference type="RefSeq" id="WP_006709985.1">
    <property type="nucleotide sequence ID" value="NZ_GL636339.1"/>
</dbReference>
<sequence>MKFLVFHLFIICLGAFVALKITGSVWVTILLVVVFGVIPAFRLNNYYLEELTIFFVFSVGSISMLFALIKSQMQ</sequence>
<keyword evidence="1" id="KW-0812">Transmembrane</keyword>
<dbReference type="EMBL" id="GL636339">
    <property type="protein sequence ID" value="EFW11146.1"/>
    <property type="molecule type" value="Genomic_DNA"/>
</dbReference>
<organism evidence="2 3">
    <name type="scientific">Serratia symbiotica str. Tucson</name>
    <dbReference type="NCBI Taxonomy" id="914128"/>
    <lineage>
        <taxon>Bacteria</taxon>
        <taxon>Pseudomonadati</taxon>
        <taxon>Pseudomonadota</taxon>
        <taxon>Gammaproteobacteria</taxon>
        <taxon>Enterobacterales</taxon>
        <taxon>Yersiniaceae</taxon>
        <taxon>Serratia</taxon>
        <taxon>Serratia symbiotica</taxon>
    </lineage>
</organism>
<accession>E9CQM4</accession>
<feature type="transmembrane region" description="Helical" evidence="1">
    <location>
        <begin position="51"/>
        <end position="69"/>
    </location>
</feature>
<proteinExistence type="predicted"/>
<protein>
    <submittedName>
        <fullName evidence="2">Uncharacterized protein</fullName>
    </submittedName>
</protein>
<name>E9CQM4_9GAMM</name>
<dbReference type="AlphaFoldDB" id="E9CQM4"/>
<dbReference type="Proteomes" id="UP000013568">
    <property type="component" value="Unassembled WGS sequence"/>
</dbReference>